<reference evidence="1" key="1">
    <citation type="submission" date="2018-06" db="EMBL/GenBank/DDBJ databases">
        <authorList>
            <person name="Zhirakovskaya E."/>
        </authorList>
    </citation>
    <scope>NUCLEOTIDE SEQUENCE</scope>
</reference>
<evidence type="ECO:0000313" key="1">
    <source>
        <dbReference type="EMBL" id="VAX40679.1"/>
    </source>
</evidence>
<protein>
    <submittedName>
        <fullName evidence="1">Uncharacterized protein</fullName>
    </submittedName>
</protein>
<proteinExistence type="predicted"/>
<name>A0A3B1DED2_9ZZZZ</name>
<organism evidence="1">
    <name type="scientific">hydrothermal vent metagenome</name>
    <dbReference type="NCBI Taxonomy" id="652676"/>
    <lineage>
        <taxon>unclassified sequences</taxon>
        <taxon>metagenomes</taxon>
        <taxon>ecological metagenomes</taxon>
    </lineage>
</organism>
<gene>
    <name evidence="1" type="ORF">MNBD_PLANCTO02-2917</name>
</gene>
<dbReference type="EMBL" id="UOGL01000472">
    <property type="protein sequence ID" value="VAX40679.1"/>
    <property type="molecule type" value="Genomic_DNA"/>
</dbReference>
<sequence>MREAHYLHKQSSPRTIEYLILRCCERLQLREDEFFSADYSQQIRWLAYEQLRQLEERSASTSSPSTSARGILGN</sequence>
<accession>A0A3B1DED2</accession>
<dbReference type="AlphaFoldDB" id="A0A3B1DED2"/>